<accession>A0A383V3B7</accession>
<dbReference type="AlphaFoldDB" id="A0A383V3B7"/>
<feature type="compositionally biased region" description="Polar residues" evidence="1">
    <location>
        <begin position="1"/>
        <end position="11"/>
    </location>
</feature>
<feature type="region of interest" description="Disordered" evidence="1">
    <location>
        <begin position="1"/>
        <end position="87"/>
    </location>
</feature>
<keyword evidence="3" id="KW-1185">Reference proteome</keyword>
<feature type="region of interest" description="Disordered" evidence="1">
    <location>
        <begin position="290"/>
        <end position="310"/>
    </location>
</feature>
<feature type="compositionally biased region" description="Low complexity" evidence="1">
    <location>
        <begin position="67"/>
        <end position="81"/>
    </location>
</feature>
<feature type="compositionally biased region" description="Polar residues" evidence="1">
    <location>
        <begin position="54"/>
        <end position="66"/>
    </location>
</feature>
<evidence type="ECO:0000256" key="1">
    <source>
        <dbReference type="SAM" id="MobiDB-lite"/>
    </source>
</evidence>
<name>A0A383V3B7_TETOB</name>
<feature type="region of interest" description="Disordered" evidence="1">
    <location>
        <begin position="229"/>
        <end position="265"/>
    </location>
</feature>
<feature type="compositionally biased region" description="Low complexity" evidence="1">
    <location>
        <begin position="193"/>
        <end position="215"/>
    </location>
</feature>
<gene>
    <name evidence="2" type="ORF">BQ4739_LOCUS678</name>
</gene>
<reference evidence="2 3" key="1">
    <citation type="submission" date="2016-10" db="EMBL/GenBank/DDBJ databases">
        <authorList>
            <person name="Cai Z."/>
        </authorList>
    </citation>
    <scope>NUCLEOTIDE SEQUENCE [LARGE SCALE GENOMIC DNA]</scope>
</reference>
<feature type="region of interest" description="Disordered" evidence="1">
    <location>
        <begin position="149"/>
        <end position="215"/>
    </location>
</feature>
<organism evidence="2 3">
    <name type="scientific">Tetradesmus obliquus</name>
    <name type="common">Green alga</name>
    <name type="synonym">Acutodesmus obliquus</name>
    <dbReference type="NCBI Taxonomy" id="3088"/>
    <lineage>
        <taxon>Eukaryota</taxon>
        <taxon>Viridiplantae</taxon>
        <taxon>Chlorophyta</taxon>
        <taxon>core chlorophytes</taxon>
        <taxon>Chlorophyceae</taxon>
        <taxon>CS clade</taxon>
        <taxon>Sphaeropleales</taxon>
        <taxon>Scenedesmaceae</taxon>
        <taxon>Tetradesmus</taxon>
    </lineage>
</organism>
<proteinExistence type="predicted"/>
<dbReference type="Proteomes" id="UP000256970">
    <property type="component" value="Unassembled WGS sequence"/>
</dbReference>
<sequence>MTKANPSSQQPVLGRQPKPPGGSGGTERPKSGNLARCSSSTTGRAVLNPPVNAPPSTGTSRQQPAVSSSSSSSRGDSTGSMRDSRSKVLSVQGDVMAEPLCGSCSCDDRLGSCQSGSSGSNSSNGLLQGAYDEAAAGQSFQEALREWRNAGASNSTSNSLNSSSMNARHRSNSQGNPAEVAAMTVQTDRGAEQSRSAAGRSAGSAAGSISSVSSSGTSTYFLRMLAGSRSNSSSGRIEPSTDDSPHAACHDSFSTTVDGGASTQGLPVTEAADGCCASPDITGSTCAGSCAEAAEGPVPEASGDTPQPGLQGGDWLTSMQGQLQDTEAAAAALAVAAIMPAAATPGNRSSQACIEIPAVRPAPATSEAIAAYQQQLRMLDELELLEQQVQCTAAVLAADSTAG</sequence>
<protein>
    <submittedName>
        <fullName evidence="2">Uncharacterized protein</fullName>
    </submittedName>
</protein>
<feature type="compositionally biased region" description="Low complexity" evidence="1">
    <location>
        <begin position="149"/>
        <end position="166"/>
    </location>
</feature>
<dbReference type="EMBL" id="FNXT01000045">
    <property type="protein sequence ID" value="SZX60097.1"/>
    <property type="molecule type" value="Genomic_DNA"/>
</dbReference>
<feature type="compositionally biased region" description="Polar residues" evidence="1">
    <location>
        <begin position="252"/>
        <end position="265"/>
    </location>
</feature>
<evidence type="ECO:0000313" key="3">
    <source>
        <dbReference type="Proteomes" id="UP000256970"/>
    </source>
</evidence>
<evidence type="ECO:0000313" key="2">
    <source>
        <dbReference type="EMBL" id="SZX60097.1"/>
    </source>
</evidence>